<dbReference type="CDD" id="cd05467">
    <property type="entry name" value="CBM20"/>
    <property type="match status" value="1"/>
</dbReference>
<accession>A0ABN9V0V2</accession>
<dbReference type="Proteomes" id="UP001189429">
    <property type="component" value="Unassembled WGS sequence"/>
</dbReference>
<reference evidence="3" key="1">
    <citation type="submission" date="2023-10" db="EMBL/GenBank/DDBJ databases">
        <authorList>
            <person name="Chen Y."/>
            <person name="Shah S."/>
            <person name="Dougan E. K."/>
            <person name="Thang M."/>
            <person name="Chan C."/>
        </authorList>
    </citation>
    <scope>NUCLEOTIDE SEQUENCE [LARGE SCALE GENOMIC DNA]</scope>
</reference>
<feature type="domain" description="CBM20" evidence="2">
    <location>
        <begin position="15"/>
        <end position="125"/>
    </location>
</feature>
<dbReference type="Pfam" id="PF08795">
    <property type="entry name" value="DUF1796"/>
    <property type="match status" value="1"/>
</dbReference>
<dbReference type="InterPro" id="IPR013783">
    <property type="entry name" value="Ig-like_fold"/>
</dbReference>
<evidence type="ECO:0000313" key="4">
    <source>
        <dbReference type="Proteomes" id="UP001189429"/>
    </source>
</evidence>
<dbReference type="InterPro" id="IPR036514">
    <property type="entry name" value="SGNH_hydro_sf"/>
</dbReference>
<protein>
    <recommendedName>
        <fullName evidence="2">CBM20 domain-containing protein</fullName>
    </recommendedName>
</protein>
<comment type="caution">
    <text evidence="3">The sequence shown here is derived from an EMBL/GenBank/DDBJ whole genome shotgun (WGS) entry which is preliminary data.</text>
</comment>
<dbReference type="Pfam" id="PF00686">
    <property type="entry name" value="CBM_20"/>
    <property type="match status" value="1"/>
</dbReference>
<dbReference type="CDD" id="cd00229">
    <property type="entry name" value="SGNH_hydrolase"/>
    <property type="match status" value="1"/>
</dbReference>
<dbReference type="SUPFAM" id="SSF52266">
    <property type="entry name" value="SGNH hydrolase"/>
    <property type="match status" value="1"/>
</dbReference>
<dbReference type="PROSITE" id="PS51257">
    <property type="entry name" value="PROKAR_LIPOPROTEIN"/>
    <property type="match status" value="1"/>
</dbReference>
<evidence type="ECO:0000313" key="3">
    <source>
        <dbReference type="EMBL" id="CAK0866355.1"/>
    </source>
</evidence>
<gene>
    <name evidence="3" type="ORF">PCOR1329_LOCUS53555</name>
</gene>
<dbReference type="InterPro" id="IPR014903">
    <property type="entry name" value="DUF1796"/>
</dbReference>
<dbReference type="InterPro" id="IPR013784">
    <property type="entry name" value="Carb-bd-like_fold"/>
</dbReference>
<evidence type="ECO:0000259" key="2">
    <source>
        <dbReference type="PROSITE" id="PS51166"/>
    </source>
</evidence>
<proteinExistence type="predicted"/>
<feature type="compositionally biased region" description="Low complexity" evidence="1">
    <location>
        <begin position="833"/>
        <end position="842"/>
    </location>
</feature>
<feature type="region of interest" description="Disordered" evidence="1">
    <location>
        <begin position="788"/>
        <end position="842"/>
    </location>
</feature>
<keyword evidence="4" id="KW-1185">Reference proteome</keyword>
<evidence type="ECO:0000256" key="1">
    <source>
        <dbReference type="SAM" id="MobiDB-lite"/>
    </source>
</evidence>
<sequence length="842" mass="90976">MTPPAPKAGAALGPAGTAAGCAITFQVRVETSFGSSVVLVGSSEVLGKWELQSGLTLTTTPDTYPLWTTGPITCPIPTKDEPVQYKYVRVWQDGRVEWEAEGGNRAVVESISESGFVVDDGHFGYIQAGCFAFPNGQPPVPPGTCAPRSTGPVSLRAVVLGDAAAAGAGARSWEGWAARLGAALSQTYGYGYANASGRGTGLDAALEVLRAHVREQKPTVVVLAFGLELQALVQGPDHEASEAIARFCEKLDGLAQAALDSGTFPVLGGIYPHANCSPEQEWRLRQAEEAIDGLGLPVLRWLSAVSANGRTWDDGTSWTPAEPNTEGHSRMAAAIDLAIFEPSGVLASLAAKSKAILAMEPRVCFSDGNGFVVSYCDARGELSVKNATSNEYQLSAGWAAMCDSLRATKRQAPWSLRPGLYIACASEGPDEGPASITLGVSGKMETEAKVPAGWCATLRPVAKFLESEFEGNMLFNDGNLAVVHERTGSLVLVNQARCEYNVHPMWNDVRLATRVVPEGIYEDDSDCPFRTAVVSIHGLQSRVKVPAKTAIRLRFKGPLSSVPRIAVLPLGDRCSIRMLLHKVEYDGPCYPFDLTRTTALSDVADMIGSGFTEMWNQGCLVWSEENGRVYHTRWGGLSFAHEVEPGEDPQQNFNPIAERMRKRYSGRSARFDYACKHADRVMFMRTGCASRDEVCDLLSRVQQRYPGLKASLLLISDQPSEEFADLAHVSHVREHFDPDRMYEDLGYWMDCAHRFRGILHQHGITERTLYWCPNNLAEADQEIQGGSLAKAGAQPGAAPPRAMGDVRTLSHSRLYEPQPPHAGPAPRPPPPGSRASAPVKAS</sequence>
<dbReference type="InterPro" id="IPR002044">
    <property type="entry name" value="CBM20"/>
</dbReference>
<dbReference type="PROSITE" id="PS51166">
    <property type="entry name" value="CBM20"/>
    <property type="match status" value="1"/>
</dbReference>
<feature type="compositionally biased region" description="Pro residues" evidence="1">
    <location>
        <begin position="817"/>
        <end position="832"/>
    </location>
</feature>
<dbReference type="SUPFAM" id="SSF49452">
    <property type="entry name" value="Starch-binding domain-like"/>
    <property type="match status" value="1"/>
</dbReference>
<organism evidence="3 4">
    <name type="scientific">Prorocentrum cordatum</name>
    <dbReference type="NCBI Taxonomy" id="2364126"/>
    <lineage>
        <taxon>Eukaryota</taxon>
        <taxon>Sar</taxon>
        <taxon>Alveolata</taxon>
        <taxon>Dinophyceae</taxon>
        <taxon>Prorocentrales</taxon>
        <taxon>Prorocentraceae</taxon>
        <taxon>Prorocentrum</taxon>
    </lineage>
</organism>
<dbReference type="Gene3D" id="2.60.40.10">
    <property type="entry name" value="Immunoglobulins"/>
    <property type="match status" value="1"/>
</dbReference>
<dbReference type="EMBL" id="CAUYUJ010016527">
    <property type="protein sequence ID" value="CAK0866355.1"/>
    <property type="molecule type" value="Genomic_DNA"/>
</dbReference>
<dbReference type="Gene3D" id="3.40.50.1110">
    <property type="entry name" value="SGNH hydrolase"/>
    <property type="match status" value="1"/>
</dbReference>
<name>A0ABN9V0V2_9DINO</name>
<feature type="compositionally biased region" description="Low complexity" evidence="1">
    <location>
        <begin position="789"/>
        <end position="803"/>
    </location>
</feature>
<dbReference type="SMART" id="SM01065">
    <property type="entry name" value="CBM_2"/>
    <property type="match status" value="1"/>
</dbReference>